<name>A0AAV3QN07_LITER</name>
<evidence type="ECO:0000256" key="1">
    <source>
        <dbReference type="SAM" id="MobiDB-lite"/>
    </source>
</evidence>
<dbReference type="EMBL" id="BAABME010004766">
    <property type="protein sequence ID" value="GAA0163497.1"/>
    <property type="molecule type" value="Genomic_DNA"/>
</dbReference>
<protein>
    <submittedName>
        <fullName evidence="2">Uncharacterized protein</fullName>
    </submittedName>
</protein>
<dbReference type="AlphaFoldDB" id="A0AAV3QN07"/>
<feature type="compositionally biased region" description="Basic and acidic residues" evidence="1">
    <location>
        <begin position="278"/>
        <end position="289"/>
    </location>
</feature>
<gene>
    <name evidence="2" type="ORF">LIER_19345</name>
</gene>
<comment type="caution">
    <text evidence="2">The sequence shown here is derived from an EMBL/GenBank/DDBJ whole genome shotgun (WGS) entry which is preliminary data.</text>
</comment>
<feature type="compositionally biased region" description="Low complexity" evidence="1">
    <location>
        <begin position="25"/>
        <end position="34"/>
    </location>
</feature>
<reference evidence="2 3" key="1">
    <citation type="submission" date="2024-01" db="EMBL/GenBank/DDBJ databases">
        <title>The complete chloroplast genome sequence of Lithospermum erythrorhizon: insights into the phylogenetic relationship among Boraginaceae species and the maternal lineages of purple gromwells.</title>
        <authorList>
            <person name="Okada T."/>
            <person name="Watanabe K."/>
        </authorList>
    </citation>
    <scope>NUCLEOTIDE SEQUENCE [LARGE SCALE GENOMIC DNA]</scope>
</reference>
<evidence type="ECO:0000313" key="3">
    <source>
        <dbReference type="Proteomes" id="UP001454036"/>
    </source>
</evidence>
<dbReference type="Proteomes" id="UP001454036">
    <property type="component" value="Unassembled WGS sequence"/>
</dbReference>
<accession>A0AAV3QN07</accession>
<feature type="region of interest" description="Disordered" evidence="1">
    <location>
        <begin position="147"/>
        <end position="174"/>
    </location>
</feature>
<feature type="region of interest" description="Disordered" evidence="1">
    <location>
        <begin position="1"/>
        <end position="110"/>
    </location>
</feature>
<evidence type="ECO:0000313" key="2">
    <source>
        <dbReference type="EMBL" id="GAA0163497.1"/>
    </source>
</evidence>
<feature type="compositionally biased region" description="Basic and acidic residues" evidence="1">
    <location>
        <begin position="41"/>
        <end position="70"/>
    </location>
</feature>
<feature type="compositionally biased region" description="Basic residues" evidence="1">
    <location>
        <begin position="71"/>
        <end position="80"/>
    </location>
</feature>
<sequence>MNVKVLDEGLETCEDDGEVGTPVINNNTDNATKTTTDDPGDNNRGKKNVEDGDDDACKVVEPHIVEEKTQKLKGHKKSRKGKGEGSKALVSTKRRGDDTRVLNPTPLRSIPAPVDTTYEVTNVAQSQIHNNYLPWIDYTNVRNLDNPRTEVDDRDADVGGDESKSEIPTEENVADETITAIVEEGIEDYSCSEGAANLSEHSAVPSDTDFMGDVTPSIADNGAGAVGLSEERAEPTAGDGVADTLNTKDVEFPKSVSQKKKKSKKRKHKKGVDEGEAFESKKKLSKEEHGLDEEDITAIIIKRRKAKGKLKIDENRYKVENKRIPKNVATVSTENVALNSEEKEAKWRFVACRRIAAERMLSEVTKKNADIMGILEDAGVMPTVETVGPYFPKLSRLAQKYVLEAHLRSLTGKDDLAVDPDASDSKAESF</sequence>
<keyword evidence="3" id="KW-1185">Reference proteome</keyword>
<feature type="compositionally biased region" description="Acidic residues" evidence="1">
    <location>
        <begin position="8"/>
        <end position="18"/>
    </location>
</feature>
<organism evidence="2 3">
    <name type="scientific">Lithospermum erythrorhizon</name>
    <name type="common">Purple gromwell</name>
    <name type="synonym">Lithospermum officinale var. erythrorhizon</name>
    <dbReference type="NCBI Taxonomy" id="34254"/>
    <lineage>
        <taxon>Eukaryota</taxon>
        <taxon>Viridiplantae</taxon>
        <taxon>Streptophyta</taxon>
        <taxon>Embryophyta</taxon>
        <taxon>Tracheophyta</taxon>
        <taxon>Spermatophyta</taxon>
        <taxon>Magnoliopsida</taxon>
        <taxon>eudicotyledons</taxon>
        <taxon>Gunneridae</taxon>
        <taxon>Pentapetalae</taxon>
        <taxon>asterids</taxon>
        <taxon>lamiids</taxon>
        <taxon>Boraginales</taxon>
        <taxon>Boraginaceae</taxon>
        <taxon>Boraginoideae</taxon>
        <taxon>Lithospermeae</taxon>
        <taxon>Lithospermum</taxon>
    </lineage>
</organism>
<feature type="compositionally biased region" description="Basic residues" evidence="1">
    <location>
        <begin position="257"/>
        <end position="270"/>
    </location>
</feature>
<proteinExistence type="predicted"/>
<feature type="region of interest" description="Disordered" evidence="1">
    <location>
        <begin position="200"/>
        <end position="289"/>
    </location>
</feature>